<organism evidence="10 11">
    <name type="scientific">Sinocyclocheilus anshuiensis</name>
    <dbReference type="NCBI Taxonomy" id="1608454"/>
    <lineage>
        <taxon>Eukaryota</taxon>
        <taxon>Metazoa</taxon>
        <taxon>Chordata</taxon>
        <taxon>Craniata</taxon>
        <taxon>Vertebrata</taxon>
        <taxon>Euteleostomi</taxon>
        <taxon>Actinopterygii</taxon>
        <taxon>Neopterygii</taxon>
        <taxon>Teleostei</taxon>
        <taxon>Ostariophysi</taxon>
        <taxon>Cypriniformes</taxon>
        <taxon>Cyprinidae</taxon>
        <taxon>Cyprininae</taxon>
        <taxon>Sinocyclocheilus</taxon>
    </lineage>
</organism>
<gene>
    <name evidence="10" type="primary">lyrm7</name>
</gene>
<comment type="function">
    <text evidence="5">Assembly factor required for Rieske Fe-S protein UQCRFS1 incorporation into the cytochrome b-c1 (CIII) complex. Functions as a chaperone, binding to this subunit within the mitochondrial matrix and stabilizing it prior to its translocation and insertion into the late CIII dimeric intermediate within the mitochondrial inner membrane.</text>
</comment>
<comment type="similarity">
    <text evidence="2">Belongs to the complex I LYR family.</text>
</comment>
<evidence type="ECO:0000313" key="11">
    <source>
        <dbReference type="Proteomes" id="UP000472260"/>
    </source>
</evidence>
<proteinExistence type="inferred from homology"/>
<sequence length="104" mass="12279">MGTRLKVLRVFKDLHKTRSRVFRDDDRALTAARLQINEEFKKNKNETSEQNIKEMLKMARAVETILRENVMQGEHVEENKVLLRPRESLLLDNVPYSDSPRNKT</sequence>
<dbReference type="Ensembl" id="ENSSANT00000088516.1">
    <property type="protein sequence ID" value="ENSSANP00000083288.1"/>
    <property type="gene ID" value="ENSSANG00000041343.1"/>
</dbReference>
<dbReference type="AlphaFoldDB" id="A0A671RJC1"/>
<evidence type="ECO:0000256" key="3">
    <source>
        <dbReference type="ARBA" id="ARBA00023128"/>
    </source>
</evidence>
<keyword evidence="11" id="KW-1185">Reference proteome</keyword>
<dbReference type="Proteomes" id="UP000472260">
    <property type="component" value="Unassembled WGS sequence"/>
</dbReference>
<comment type="subunit">
    <text evidence="6">Interacts with UQCRFS1.</text>
</comment>
<dbReference type="GO" id="GO:0034551">
    <property type="term" value="P:mitochondrial respiratory chain complex III assembly"/>
    <property type="evidence" value="ECO:0007669"/>
    <property type="project" value="InterPro"/>
</dbReference>
<evidence type="ECO:0000256" key="8">
    <source>
        <dbReference type="ARBA" id="ARBA00031830"/>
    </source>
</evidence>
<dbReference type="CDD" id="cd20267">
    <property type="entry name" value="Complex1_LYR_LYRM7"/>
    <property type="match status" value="1"/>
</dbReference>
<keyword evidence="3" id="KW-0496">Mitochondrion</keyword>
<dbReference type="PANTHER" id="PTHR46749">
    <property type="entry name" value="COMPLEX III ASSEMBLY FACTOR LYRM7"/>
    <property type="match status" value="1"/>
</dbReference>
<evidence type="ECO:0000256" key="6">
    <source>
        <dbReference type="ARBA" id="ARBA00025809"/>
    </source>
</evidence>
<evidence type="ECO:0000256" key="4">
    <source>
        <dbReference type="ARBA" id="ARBA00023186"/>
    </source>
</evidence>
<keyword evidence="4" id="KW-0143">Chaperone</keyword>
<comment type="subcellular location">
    <subcellularLocation>
        <location evidence="1">Mitochondrion matrix</location>
    </subcellularLocation>
</comment>
<evidence type="ECO:0000313" key="10">
    <source>
        <dbReference type="Ensembl" id="ENSSANP00000083288.1"/>
    </source>
</evidence>
<evidence type="ECO:0000256" key="5">
    <source>
        <dbReference type="ARBA" id="ARBA00025430"/>
    </source>
</evidence>
<dbReference type="InterPro" id="IPR045298">
    <property type="entry name" value="Complex1_LYR_LYRM7"/>
</dbReference>
<evidence type="ECO:0000256" key="1">
    <source>
        <dbReference type="ARBA" id="ARBA00004305"/>
    </source>
</evidence>
<accession>A0A671RJC1</accession>
<evidence type="ECO:0000256" key="2">
    <source>
        <dbReference type="ARBA" id="ARBA00009508"/>
    </source>
</evidence>
<evidence type="ECO:0000259" key="9">
    <source>
        <dbReference type="Pfam" id="PF05347"/>
    </source>
</evidence>
<protein>
    <recommendedName>
        <fullName evidence="7">Complex III assembly factor LYRM7</fullName>
    </recommendedName>
    <alternativeName>
        <fullName evidence="8">LYR motif-containing protein 7</fullName>
    </alternativeName>
</protein>
<feature type="domain" description="Complex 1 LYR protein" evidence="9">
    <location>
        <begin position="6"/>
        <end position="60"/>
    </location>
</feature>
<dbReference type="PANTHER" id="PTHR46749:SF1">
    <property type="entry name" value="COMPLEX III ASSEMBLY FACTOR LYRM7"/>
    <property type="match status" value="1"/>
</dbReference>
<dbReference type="InterPro" id="IPR008011">
    <property type="entry name" value="Complex1_LYR_dom"/>
</dbReference>
<dbReference type="GO" id="GO:0005759">
    <property type="term" value="C:mitochondrial matrix"/>
    <property type="evidence" value="ECO:0007669"/>
    <property type="project" value="UniProtKB-SubCell"/>
</dbReference>
<reference evidence="10" key="1">
    <citation type="submission" date="2025-08" db="UniProtKB">
        <authorList>
            <consortium name="Ensembl"/>
        </authorList>
    </citation>
    <scope>IDENTIFICATION</scope>
</reference>
<reference evidence="10" key="2">
    <citation type="submission" date="2025-09" db="UniProtKB">
        <authorList>
            <consortium name="Ensembl"/>
        </authorList>
    </citation>
    <scope>IDENTIFICATION</scope>
</reference>
<dbReference type="InterPro" id="IPR050435">
    <property type="entry name" value="MZM1/LYRM7"/>
</dbReference>
<dbReference type="Pfam" id="PF05347">
    <property type="entry name" value="Complex1_LYR"/>
    <property type="match status" value="1"/>
</dbReference>
<dbReference type="GO" id="GO:0044183">
    <property type="term" value="F:protein folding chaperone"/>
    <property type="evidence" value="ECO:0007669"/>
    <property type="project" value="TreeGrafter"/>
</dbReference>
<evidence type="ECO:0000256" key="7">
    <source>
        <dbReference type="ARBA" id="ARBA00026165"/>
    </source>
</evidence>
<name>A0A671RJC1_9TELE</name>